<evidence type="ECO:0008006" key="3">
    <source>
        <dbReference type="Google" id="ProtNLM"/>
    </source>
</evidence>
<dbReference type="RefSeq" id="WP_349298260.1">
    <property type="nucleotide sequence ID" value="NZ_JBEDNQ010000004.1"/>
</dbReference>
<name>A0ABV1KBD8_9PSEU</name>
<accession>A0ABV1KBD8</accession>
<reference evidence="1 2" key="1">
    <citation type="submission" date="2024-03" db="EMBL/GenBank/DDBJ databases">
        <title>Draft genome sequence of Pseudonocardia nematodicida JCM 31783.</title>
        <authorList>
            <person name="Butdee W."/>
            <person name="Duangmal K."/>
        </authorList>
    </citation>
    <scope>NUCLEOTIDE SEQUENCE [LARGE SCALE GENOMIC DNA]</scope>
    <source>
        <strain evidence="1 2">JCM 31783</strain>
    </source>
</reference>
<proteinExistence type="predicted"/>
<evidence type="ECO:0000313" key="2">
    <source>
        <dbReference type="Proteomes" id="UP001494902"/>
    </source>
</evidence>
<keyword evidence="2" id="KW-1185">Reference proteome</keyword>
<evidence type="ECO:0000313" key="1">
    <source>
        <dbReference type="EMBL" id="MEQ3551194.1"/>
    </source>
</evidence>
<gene>
    <name evidence="1" type="ORF">WIS52_12000</name>
</gene>
<sequence>MRFSVVDVSDWEPARPEAVGREAKEWIRPPGTPESTREHDWLFKPVVKPANGNRQGEDWAEKLVSELGALLGVPCAHVEMAARDGRAGSISRNVAPDGWNLLLGSVLLGAVDPDYVEGELRPPGRPGHSPEVILRAAGDWDPPAGVHGVDAETVFVGFLVLDAWVGNQDRHDQNWAVLRETTHPGRLRLAPSFDHASSLGFNLLDSRRTALLRNGVGGFAAAARAHRFEHDPGATRSEIPSLVAVARASLELEPAGRLWLERLEAVSMTQVADLVADIPGLSDPAATFALEMLRINRERLLDVG</sequence>
<comment type="caution">
    <text evidence="1">The sequence shown here is derived from an EMBL/GenBank/DDBJ whole genome shotgun (WGS) entry which is preliminary data.</text>
</comment>
<dbReference type="Gene3D" id="1.10.1070.20">
    <property type="match status" value="1"/>
</dbReference>
<organism evidence="1 2">
    <name type="scientific">Pseudonocardia nematodicida</name>
    <dbReference type="NCBI Taxonomy" id="1206997"/>
    <lineage>
        <taxon>Bacteria</taxon>
        <taxon>Bacillati</taxon>
        <taxon>Actinomycetota</taxon>
        <taxon>Actinomycetes</taxon>
        <taxon>Pseudonocardiales</taxon>
        <taxon>Pseudonocardiaceae</taxon>
        <taxon>Pseudonocardia</taxon>
    </lineage>
</organism>
<protein>
    <recommendedName>
        <fullName evidence="3">HipA-like C-terminal domain-containing protein</fullName>
    </recommendedName>
</protein>
<dbReference type="EMBL" id="JBEDNQ010000004">
    <property type="protein sequence ID" value="MEQ3551194.1"/>
    <property type="molecule type" value="Genomic_DNA"/>
</dbReference>
<dbReference type="Proteomes" id="UP001494902">
    <property type="component" value="Unassembled WGS sequence"/>
</dbReference>